<evidence type="ECO:0000313" key="3">
    <source>
        <dbReference type="EMBL" id="KXJ86864.1"/>
    </source>
</evidence>
<dbReference type="AlphaFoldDB" id="A0A136IPM6"/>
<keyword evidence="4" id="KW-1185">Reference proteome</keyword>
<dbReference type="SUPFAM" id="SSF51569">
    <property type="entry name" value="Aldolase"/>
    <property type="match status" value="1"/>
</dbReference>
<evidence type="ECO:0000256" key="1">
    <source>
        <dbReference type="ARBA" id="ARBA00023270"/>
    </source>
</evidence>
<dbReference type="EMBL" id="KQ964265">
    <property type="protein sequence ID" value="KXJ86864.1"/>
    <property type="molecule type" value="Genomic_DNA"/>
</dbReference>
<evidence type="ECO:0000313" key="4">
    <source>
        <dbReference type="Proteomes" id="UP000070501"/>
    </source>
</evidence>
<organism evidence="3 4">
    <name type="scientific">Microdochium bolleyi</name>
    <dbReference type="NCBI Taxonomy" id="196109"/>
    <lineage>
        <taxon>Eukaryota</taxon>
        <taxon>Fungi</taxon>
        <taxon>Dikarya</taxon>
        <taxon>Ascomycota</taxon>
        <taxon>Pezizomycotina</taxon>
        <taxon>Sordariomycetes</taxon>
        <taxon>Xylariomycetidae</taxon>
        <taxon>Xylariales</taxon>
        <taxon>Microdochiaceae</taxon>
        <taxon>Microdochium</taxon>
    </lineage>
</organism>
<comment type="function">
    <text evidence="2">Catalyzes the rate-limiting step of the non-oxidative phase in the pentose phosphate pathway. Catalyzes the reversible conversion of sedheptulose-7-phosphate and D-glyceraldehyde 3-phosphate into erythrose-4-phosphate and beta-D-fructose 6-phosphate.</text>
</comment>
<comment type="catalytic activity">
    <reaction evidence="2">
        <text>D-sedoheptulose 7-phosphate + D-glyceraldehyde 3-phosphate = D-erythrose 4-phosphate + beta-D-fructose 6-phosphate</text>
        <dbReference type="Rhea" id="RHEA:17053"/>
        <dbReference type="ChEBI" id="CHEBI:16897"/>
        <dbReference type="ChEBI" id="CHEBI:57483"/>
        <dbReference type="ChEBI" id="CHEBI:57634"/>
        <dbReference type="ChEBI" id="CHEBI:59776"/>
        <dbReference type="EC" id="2.2.1.2"/>
    </reaction>
</comment>
<dbReference type="STRING" id="196109.A0A136IPM6"/>
<gene>
    <name evidence="3" type="ORF">Micbo1qcDRAFT_208643</name>
</gene>
<dbReference type="UniPathway" id="UPA00115">
    <property type="reaction ID" value="UER00414"/>
</dbReference>
<name>A0A136IPM6_9PEZI</name>
<evidence type="ECO:0000256" key="2">
    <source>
        <dbReference type="RuleBase" id="RU000501"/>
    </source>
</evidence>
<keyword evidence="2" id="KW-0808">Transferase</keyword>
<dbReference type="OrthoDB" id="1711136at2759"/>
<protein>
    <recommendedName>
        <fullName evidence="2">Transaldolase</fullName>
        <ecNumber evidence="2">2.2.1.2</ecNumber>
    </recommendedName>
</protein>
<reference evidence="4" key="1">
    <citation type="submission" date="2016-02" db="EMBL/GenBank/DDBJ databases">
        <title>Draft genome sequence of Microdochium bolleyi, a fungal endophyte of beachgrass.</title>
        <authorList>
            <consortium name="DOE Joint Genome Institute"/>
            <person name="David A.S."/>
            <person name="May G."/>
            <person name="Haridas S."/>
            <person name="Lim J."/>
            <person name="Wang M."/>
            <person name="Labutti K."/>
            <person name="Lipzen A."/>
            <person name="Barry K."/>
            <person name="Grigoriev I.V."/>
        </authorList>
    </citation>
    <scope>NUCLEOTIDE SEQUENCE [LARGE SCALE GENOMIC DNA]</scope>
    <source>
        <strain evidence="4">J235TASD1</strain>
    </source>
</reference>
<sequence>MAGDRPHTLLDKLRSLGQVDCDTFDVEVARELGPFVDCTSNQAIAYHELIRPSGITATTTSDEGKEPRLLHEQLIADSASLASSLTGPEFDGVDKPELAVEVMMVKLALRIVPFLSGYSHVETNPRHAYDVEKTVRNARRIIAIFKALDPSYDAQNRVCIKIPATWEGMQACRELESSTPRIATLATTMFCKEQALLAANVGCTYIAPYINELRVHFDPGFVDEAKAFTFSATAQAYFDAHRPAIKTQVLPASLTSIQEVMMLAGSHHITVSPPLLQKLAETPADPWADIGLTGSAFTAAEVAEGARTWGGAEDEQVVRDEAAWKKAFGESMGGRAEAKIVQAIRIFTEKQDGLEGIACDALGRQ</sequence>
<dbReference type="EC" id="2.2.1.2" evidence="2"/>
<keyword evidence="2" id="KW-0570">Pentose shunt</keyword>
<comment type="pathway">
    <text evidence="2">Carbohydrate degradation; pentose phosphate pathway; D-glyceraldehyde 3-phosphate and beta-D-fructose 6-phosphate from D-ribose 5-phosphate and D-xylulose 5-phosphate (non-oxidative stage): step 2/3.</text>
</comment>
<dbReference type="PANTHER" id="PTHR10683:SF34">
    <property type="entry name" value="TRANSALDOLASE"/>
    <property type="match status" value="1"/>
</dbReference>
<proteinExistence type="predicted"/>
<dbReference type="InterPro" id="IPR013785">
    <property type="entry name" value="Aldolase_TIM"/>
</dbReference>
<dbReference type="PANTHER" id="PTHR10683">
    <property type="entry name" value="TRANSALDOLASE"/>
    <property type="match status" value="1"/>
</dbReference>
<dbReference type="PROSITE" id="PS00958">
    <property type="entry name" value="TRANSALDOLASE_2"/>
    <property type="match status" value="1"/>
</dbReference>
<accession>A0A136IPM6</accession>
<dbReference type="Proteomes" id="UP000070501">
    <property type="component" value="Unassembled WGS sequence"/>
</dbReference>
<dbReference type="InterPro" id="IPR018225">
    <property type="entry name" value="Transaldolase_AS"/>
</dbReference>
<dbReference type="Pfam" id="PF00923">
    <property type="entry name" value="TAL_FSA"/>
    <property type="match status" value="1"/>
</dbReference>
<dbReference type="Gene3D" id="3.20.20.70">
    <property type="entry name" value="Aldolase class I"/>
    <property type="match status" value="1"/>
</dbReference>
<keyword evidence="1" id="KW-0704">Schiff base</keyword>
<dbReference type="GO" id="GO:0009052">
    <property type="term" value="P:pentose-phosphate shunt, non-oxidative branch"/>
    <property type="evidence" value="ECO:0007669"/>
    <property type="project" value="TreeGrafter"/>
</dbReference>
<dbReference type="InParanoid" id="A0A136IPM6"/>
<dbReference type="GO" id="GO:0004801">
    <property type="term" value="F:transaldolase activity"/>
    <property type="evidence" value="ECO:0007669"/>
    <property type="project" value="UniProtKB-EC"/>
</dbReference>
<dbReference type="GO" id="GO:0005975">
    <property type="term" value="P:carbohydrate metabolic process"/>
    <property type="evidence" value="ECO:0007669"/>
    <property type="project" value="InterPro"/>
</dbReference>
<dbReference type="InterPro" id="IPR001585">
    <property type="entry name" value="TAL/FSA"/>
</dbReference>